<keyword evidence="4" id="KW-1133">Transmembrane helix</keyword>
<evidence type="ECO:0000256" key="2">
    <source>
        <dbReference type="ARBA" id="ARBA00022475"/>
    </source>
</evidence>
<keyword evidence="7" id="KW-1185">Reference proteome</keyword>
<proteinExistence type="predicted"/>
<gene>
    <name evidence="6" type="ORF">C3E79_02280</name>
</gene>
<comment type="subcellular location">
    <subcellularLocation>
        <location evidence="1">Cell membrane</location>
        <topology evidence="1">Multi-pass membrane protein</topology>
    </subcellularLocation>
</comment>
<evidence type="ECO:0000256" key="4">
    <source>
        <dbReference type="ARBA" id="ARBA00022989"/>
    </source>
</evidence>
<evidence type="ECO:0000313" key="7">
    <source>
        <dbReference type="Proteomes" id="UP000244754"/>
    </source>
</evidence>
<dbReference type="SUPFAM" id="SSF81342">
    <property type="entry name" value="Transmembrane di-heme cytochromes"/>
    <property type="match status" value="1"/>
</dbReference>
<accession>A0A2S0WGU1</accession>
<dbReference type="AlphaFoldDB" id="A0A2S0WGU1"/>
<dbReference type="InterPro" id="IPR016174">
    <property type="entry name" value="Di-haem_cyt_TM"/>
</dbReference>
<dbReference type="EMBL" id="CP026948">
    <property type="protein sequence ID" value="AWB84997.1"/>
    <property type="molecule type" value="Genomic_DNA"/>
</dbReference>
<reference evidence="7" key="1">
    <citation type="submission" date="2018-01" db="EMBL/GenBank/DDBJ databases">
        <authorList>
            <person name="Li J."/>
        </authorList>
    </citation>
    <scope>NUCLEOTIDE SEQUENCE [LARGE SCALE GENOMIC DNA]</scope>
    <source>
        <strain evidence="7">2184</strain>
    </source>
</reference>
<evidence type="ECO:0000256" key="5">
    <source>
        <dbReference type="ARBA" id="ARBA00023136"/>
    </source>
</evidence>
<dbReference type="Gene3D" id="1.20.950.20">
    <property type="entry name" value="Transmembrane di-heme cytochromes, Chain C"/>
    <property type="match status" value="1"/>
</dbReference>
<keyword evidence="5" id="KW-0472">Membrane</keyword>
<dbReference type="GO" id="GO:0009055">
    <property type="term" value="F:electron transfer activity"/>
    <property type="evidence" value="ECO:0007669"/>
    <property type="project" value="InterPro"/>
</dbReference>
<dbReference type="Proteomes" id="UP000244754">
    <property type="component" value="Chromosome"/>
</dbReference>
<evidence type="ECO:0000256" key="3">
    <source>
        <dbReference type="ARBA" id="ARBA00022692"/>
    </source>
</evidence>
<name>A0A2S0WGU1_9CORY</name>
<protein>
    <submittedName>
        <fullName evidence="6">Uncharacterized protein</fullName>
    </submittedName>
</protein>
<dbReference type="GO" id="GO:0005886">
    <property type="term" value="C:plasma membrane"/>
    <property type="evidence" value="ECO:0007669"/>
    <property type="project" value="UniProtKB-SubCell"/>
</dbReference>
<keyword evidence="2" id="KW-1003">Cell membrane</keyword>
<keyword evidence="3" id="KW-0812">Transmembrane</keyword>
<evidence type="ECO:0000256" key="1">
    <source>
        <dbReference type="ARBA" id="ARBA00004651"/>
    </source>
</evidence>
<dbReference type="GO" id="GO:0022904">
    <property type="term" value="P:respiratory electron transport chain"/>
    <property type="evidence" value="ECO:0007669"/>
    <property type="project" value="InterPro"/>
</dbReference>
<dbReference type="InterPro" id="IPR011577">
    <property type="entry name" value="Cyt_b561_bac/Ni-Hgenase"/>
</dbReference>
<evidence type="ECO:0000313" key="6">
    <source>
        <dbReference type="EMBL" id="AWB84997.1"/>
    </source>
</evidence>
<dbReference type="Pfam" id="PF01292">
    <property type="entry name" value="Ni_hydr_CYTB"/>
    <property type="match status" value="1"/>
</dbReference>
<dbReference type="OrthoDB" id="9795587at2"/>
<sequence>MTVMSARYITLTEWGASFIERYNGHPSQPADAPIGFPVWLNALHFFNAFLMVLIIRTGISVRRETKPQAYWTPRGGGKKISLTLWFHQTLDVVWVACGALFYILLFTTGQWKRIVPAGPDVFPNALSAGLQYLTLNWPTENGWVHYNALQLLTYFITVFIAAPLAIISGVRMSGFWKETWTTASKLYPAHVARALHFPVMIYFVGFITVHVLLVFATGALRNLNHMYAARGSADPAEYAGDITGLIVFLLSLTIMAAAWMAARPALLATVANKFGDVSAR</sequence>
<dbReference type="KEGG" id="clia:C3E79_02280"/>
<organism evidence="6 7">
    <name type="scientific">Corynebacterium liangguodongii</name>
    <dbReference type="NCBI Taxonomy" id="2079535"/>
    <lineage>
        <taxon>Bacteria</taxon>
        <taxon>Bacillati</taxon>
        <taxon>Actinomycetota</taxon>
        <taxon>Actinomycetes</taxon>
        <taxon>Mycobacteriales</taxon>
        <taxon>Corynebacteriaceae</taxon>
        <taxon>Corynebacterium</taxon>
    </lineage>
</organism>